<dbReference type="EMBL" id="MKQR01000016">
    <property type="protein sequence ID" value="OLR92535.1"/>
    <property type="molecule type" value="Genomic_DNA"/>
</dbReference>
<accession>A0A1Q9LKL7</accession>
<dbReference type="PANTHER" id="PTHR35174">
    <property type="entry name" value="BLL7171 PROTEIN-RELATED"/>
    <property type="match status" value="1"/>
</dbReference>
<evidence type="ECO:0000313" key="3">
    <source>
        <dbReference type="EMBL" id="OLR92535.1"/>
    </source>
</evidence>
<organism evidence="3 4">
    <name type="scientific">Actinokineospora bangkokensis</name>
    <dbReference type="NCBI Taxonomy" id="1193682"/>
    <lineage>
        <taxon>Bacteria</taxon>
        <taxon>Bacillati</taxon>
        <taxon>Actinomycetota</taxon>
        <taxon>Actinomycetes</taxon>
        <taxon>Pseudonocardiales</taxon>
        <taxon>Pseudonocardiaceae</taxon>
        <taxon>Actinokineospora</taxon>
    </lineage>
</organism>
<keyword evidence="4" id="KW-1185">Reference proteome</keyword>
<evidence type="ECO:0000313" key="4">
    <source>
        <dbReference type="Proteomes" id="UP000186040"/>
    </source>
</evidence>
<name>A0A1Q9LKL7_9PSEU</name>
<dbReference type="AlphaFoldDB" id="A0A1Q9LKL7"/>
<dbReference type="Proteomes" id="UP000186040">
    <property type="component" value="Unassembled WGS sequence"/>
</dbReference>
<feature type="domain" description="YCII-related" evidence="2">
    <location>
        <begin position="19"/>
        <end position="100"/>
    </location>
</feature>
<gene>
    <name evidence="3" type="ORF">BJP25_20960</name>
</gene>
<proteinExistence type="inferred from homology"/>
<comment type="similarity">
    <text evidence="1">Belongs to the YciI family.</text>
</comment>
<dbReference type="SUPFAM" id="SSF54909">
    <property type="entry name" value="Dimeric alpha+beta barrel"/>
    <property type="match status" value="1"/>
</dbReference>
<evidence type="ECO:0000256" key="1">
    <source>
        <dbReference type="ARBA" id="ARBA00007689"/>
    </source>
</evidence>
<dbReference type="InterPro" id="IPR005545">
    <property type="entry name" value="YCII"/>
</dbReference>
<dbReference type="Pfam" id="PF03795">
    <property type="entry name" value="YCII"/>
    <property type="match status" value="1"/>
</dbReference>
<dbReference type="OrthoDB" id="668782at2"/>
<dbReference type="STRING" id="1193682.BJP25_20960"/>
<dbReference type="RefSeq" id="WP_075975678.1">
    <property type="nucleotide sequence ID" value="NZ_MKQR01000016.1"/>
</dbReference>
<sequence>MSQYLLSIFQPPGEMPDEAALTEIMRQVEELNDELRAAGAWVFGNGLEAPETATVLRADGDDVLVTDGPFVELKEHLGGFSIIEAADLDEALRWGTKLARVLGLPVEVRPFVGR</sequence>
<comment type="caution">
    <text evidence="3">The sequence shown here is derived from an EMBL/GenBank/DDBJ whole genome shotgun (WGS) entry which is preliminary data.</text>
</comment>
<evidence type="ECO:0000259" key="2">
    <source>
        <dbReference type="Pfam" id="PF03795"/>
    </source>
</evidence>
<reference evidence="3 4" key="1">
    <citation type="submission" date="2016-10" db="EMBL/GenBank/DDBJ databases">
        <title>The Draft Genome Sequence of Actinokineospora bangkokensis 44EHWT reveals the biosynthetic pathway of antifungal compounds Thailandins with unusual extender unit butylmalonyl-CoA.</title>
        <authorList>
            <person name="Greule A."/>
            <person name="Intra B."/>
            <person name="Flemming S."/>
            <person name="Rommel M.G."/>
            <person name="Panbangred W."/>
            <person name="Bechthold A."/>
        </authorList>
    </citation>
    <scope>NUCLEOTIDE SEQUENCE [LARGE SCALE GENOMIC DNA]</scope>
    <source>
        <strain evidence="3 4">44EHW</strain>
    </source>
</reference>
<dbReference type="PANTHER" id="PTHR35174:SF3">
    <property type="entry name" value="BLL7171 PROTEIN"/>
    <property type="match status" value="1"/>
</dbReference>
<dbReference type="Gene3D" id="3.30.70.1060">
    <property type="entry name" value="Dimeric alpha+beta barrel"/>
    <property type="match status" value="1"/>
</dbReference>
<dbReference type="InterPro" id="IPR011008">
    <property type="entry name" value="Dimeric_a/b-barrel"/>
</dbReference>
<protein>
    <recommendedName>
        <fullName evidence="2">YCII-related domain-containing protein</fullName>
    </recommendedName>
</protein>